<dbReference type="Gene3D" id="1.20.1250.20">
    <property type="entry name" value="MFS general substrate transporter like domains"/>
    <property type="match status" value="2"/>
</dbReference>
<gene>
    <name evidence="8" type="ORF">GCM10009801_56030</name>
</gene>
<protein>
    <submittedName>
        <fullName evidence="8">MFS transporter</fullName>
    </submittedName>
</protein>
<dbReference type="InterPro" id="IPR011701">
    <property type="entry name" value="MFS"/>
</dbReference>
<sequence>METLPRPRRAPVRPPAQASVRGASAVLATVSLATLVALMNYAAPMLTLPGMTASFGTGVSGQAWLLNGIALGLAALLLVAGSLADDYGRKRVFVTGTVVLAVTVALGAVAPSTLTFTLARVAQGGASAAIIASSLGLLAQAFPAGPARIRAMGVWGAALSGGIAVGPVAAAGLGTLDWRVGYALYAAASLVLAAVAARTLTESRSPRPGRPDLFGAVVLGLALTALLAALTVGRDGWLSPAVGELAAAAVVLLAAFVVVERRSSAPMIDLGLFRRPAFLAATSSALFTGLGVIGLFSYFPALLQQTVGMSALGTAWLLCLWSAVALLVALQAKRLPERFSARHQLALGFVLSALGALSMLGAMSSGSWVRTLPGWLVAGVGSGLLNAAMPRAAVESVPSDRASMGSGANNTARYIGSSMGLSLTIVIATSAGSGHGGDPARALAHGADHALLAGVGLMLAGAVGALAFRERRTARTRAAAAR</sequence>
<feature type="transmembrane region" description="Helical" evidence="6">
    <location>
        <begin position="20"/>
        <end position="43"/>
    </location>
</feature>
<feature type="transmembrane region" description="Helical" evidence="6">
    <location>
        <begin position="213"/>
        <end position="231"/>
    </location>
</feature>
<feature type="transmembrane region" description="Helical" evidence="6">
    <location>
        <begin position="122"/>
        <end position="142"/>
    </location>
</feature>
<keyword evidence="4 6" id="KW-0472">Membrane</keyword>
<feature type="transmembrane region" description="Helical" evidence="6">
    <location>
        <begin position="375"/>
        <end position="394"/>
    </location>
</feature>
<dbReference type="PANTHER" id="PTHR42718">
    <property type="entry name" value="MAJOR FACILITATOR SUPERFAMILY MULTIDRUG TRANSPORTER MFSC"/>
    <property type="match status" value="1"/>
</dbReference>
<comment type="caution">
    <text evidence="8">The sequence shown here is derived from an EMBL/GenBank/DDBJ whole genome shotgun (WGS) entry which is preliminary data.</text>
</comment>
<feature type="transmembrane region" description="Helical" evidence="6">
    <location>
        <begin position="344"/>
        <end position="363"/>
    </location>
</feature>
<dbReference type="CDD" id="cd17321">
    <property type="entry name" value="MFS_MMR_MDR_like"/>
    <property type="match status" value="1"/>
</dbReference>
<name>A0ABP5I1H5_9ACTN</name>
<dbReference type="SUPFAM" id="SSF103473">
    <property type="entry name" value="MFS general substrate transporter"/>
    <property type="match status" value="1"/>
</dbReference>
<evidence type="ECO:0000256" key="4">
    <source>
        <dbReference type="ARBA" id="ARBA00023136"/>
    </source>
</evidence>
<evidence type="ECO:0000256" key="5">
    <source>
        <dbReference type="ARBA" id="ARBA00023251"/>
    </source>
</evidence>
<feature type="transmembrane region" description="Helical" evidence="6">
    <location>
        <begin position="154"/>
        <end position="176"/>
    </location>
</feature>
<evidence type="ECO:0000259" key="7">
    <source>
        <dbReference type="PROSITE" id="PS50850"/>
    </source>
</evidence>
<feature type="transmembrane region" description="Helical" evidence="6">
    <location>
        <begin position="451"/>
        <end position="468"/>
    </location>
</feature>
<dbReference type="PROSITE" id="PS50850">
    <property type="entry name" value="MFS"/>
    <property type="match status" value="1"/>
</dbReference>
<keyword evidence="9" id="KW-1185">Reference proteome</keyword>
<proteinExistence type="predicted"/>
<reference evidence="9" key="1">
    <citation type="journal article" date="2019" name="Int. J. Syst. Evol. Microbiol.">
        <title>The Global Catalogue of Microorganisms (GCM) 10K type strain sequencing project: providing services to taxonomists for standard genome sequencing and annotation.</title>
        <authorList>
            <consortium name="The Broad Institute Genomics Platform"/>
            <consortium name="The Broad Institute Genome Sequencing Center for Infectious Disease"/>
            <person name="Wu L."/>
            <person name="Ma J."/>
        </authorList>
    </citation>
    <scope>NUCLEOTIDE SEQUENCE [LARGE SCALE GENOMIC DNA]</scope>
    <source>
        <strain evidence="9">JCM 15478</strain>
    </source>
</reference>
<dbReference type="InterPro" id="IPR036259">
    <property type="entry name" value="MFS_trans_sf"/>
</dbReference>
<evidence type="ECO:0000313" key="8">
    <source>
        <dbReference type="EMBL" id="GAA2090807.1"/>
    </source>
</evidence>
<feature type="transmembrane region" description="Helical" evidence="6">
    <location>
        <begin position="278"/>
        <end position="299"/>
    </location>
</feature>
<keyword evidence="3 6" id="KW-1133">Transmembrane helix</keyword>
<feature type="transmembrane region" description="Helical" evidence="6">
    <location>
        <begin position="237"/>
        <end position="258"/>
    </location>
</feature>
<dbReference type="PANTHER" id="PTHR42718:SF49">
    <property type="entry name" value="EXPORT PROTEIN"/>
    <property type="match status" value="1"/>
</dbReference>
<dbReference type="InterPro" id="IPR020846">
    <property type="entry name" value="MFS_dom"/>
</dbReference>
<comment type="subcellular location">
    <subcellularLocation>
        <location evidence="1">Cell membrane</location>
        <topology evidence="1">Multi-pass membrane protein</topology>
    </subcellularLocation>
</comment>
<dbReference type="EMBL" id="BAAAPE010000013">
    <property type="protein sequence ID" value="GAA2090807.1"/>
    <property type="molecule type" value="Genomic_DNA"/>
</dbReference>
<evidence type="ECO:0000256" key="6">
    <source>
        <dbReference type="SAM" id="Phobius"/>
    </source>
</evidence>
<feature type="transmembrane region" description="Helical" evidence="6">
    <location>
        <begin position="414"/>
        <end position="431"/>
    </location>
</feature>
<evidence type="ECO:0000256" key="3">
    <source>
        <dbReference type="ARBA" id="ARBA00022989"/>
    </source>
</evidence>
<evidence type="ECO:0000256" key="2">
    <source>
        <dbReference type="ARBA" id="ARBA00022692"/>
    </source>
</evidence>
<feature type="transmembrane region" description="Helical" evidence="6">
    <location>
        <begin position="92"/>
        <end position="110"/>
    </location>
</feature>
<keyword evidence="2 6" id="KW-0812">Transmembrane</keyword>
<dbReference type="Proteomes" id="UP001500016">
    <property type="component" value="Unassembled WGS sequence"/>
</dbReference>
<dbReference type="RefSeq" id="WP_425578282.1">
    <property type="nucleotide sequence ID" value="NZ_BAAAPE010000013.1"/>
</dbReference>
<accession>A0ABP5I1H5</accession>
<organism evidence="8 9">
    <name type="scientific">Streptomyces albiaxialis</name>
    <dbReference type="NCBI Taxonomy" id="329523"/>
    <lineage>
        <taxon>Bacteria</taxon>
        <taxon>Bacillati</taxon>
        <taxon>Actinomycetota</taxon>
        <taxon>Actinomycetes</taxon>
        <taxon>Kitasatosporales</taxon>
        <taxon>Streptomycetaceae</taxon>
        <taxon>Streptomyces</taxon>
    </lineage>
</organism>
<evidence type="ECO:0000256" key="1">
    <source>
        <dbReference type="ARBA" id="ARBA00004651"/>
    </source>
</evidence>
<evidence type="ECO:0000313" key="9">
    <source>
        <dbReference type="Proteomes" id="UP001500016"/>
    </source>
</evidence>
<feature type="transmembrane region" description="Helical" evidence="6">
    <location>
        <begin position="311"/>
        <end position="332"/>
    </location>
</feature>
<keyword evidence="5" id="KW-0046">Antibiotic resistance</keyword>
<feature type="transmembrane region" description="Helical" evidence="6">
    <location>
        <begin position="63"/>
        <end position="80"/>
    </location>
</feature>
<feature type="domain" description="Major facilitator superfamily (MFS) profile" evidence="7">
    <location>
        <begin position="26"/>
        <end position="473"/>
    </location>
</feature>
<feature type="transmembrane region" description="Helical" evidence="6">
    <location>
        <begin position="182"/>
        <end position="201"/>
    </location>
</feature>
<dbReference type="Pfam" id="PF07690">
    <property type="entry name" value="MFS_1"/>
    <property type="match status" value="1"/>
</dbReference>